<dbReference type="PANTHER" id="PTHR24264">
    <property type="entry name" value="TRYPSIN-RELATED"/>
    <property type="match status" value="1"/>
</dbReference>
<dbReference type="InterPro" id="IPR050127">
    <property type="entry name" value="Serine_Proteases_S1"/>
</dbReference>
<feature type="signal peptide" evidence="9">
    <location>
        <begin position="1"/>
        <end position="28"/>
    </location>
</feature>
<evidence type="ECO:0000256" key="5">
    <source>
        <dbReference type="ARBA" id="ARBA00022801"/>
    </source>
</evidence>
<protein>
    <recommendedName>
        <fullName evidence="10">Peptidase S1 domain-containing protein</fullName>
    </recommendedName>
</protein>
<evidence type="ECO:0000256" key="3">
    <source>
        <dbReference type="ARBA" id="ARBA00022670"/>
    </source>
</evidence>
<evidence type="ECO:0000313" key="12">
    <source>
        <dbReference type="Proteomes" id="UP001283361"/>
    </source>
</evidence>
<evidence type="ECO:0000256" key="1">
    <source>
        <dbReference type="ARBA" id="ARBA00004613"/>
    </source>
</evidence>
<evidence type="ECO:0000256" key="8">
    <source>
        <dbReference type="RuleBase" id="RU363034"/>
    </source>
</evidence>
<reference evidence="11" key="1">
    <citation type="journal article" date="2023" name="G3 (Bethesda)">
        <title>A reference genome for the long-term kleptoplast-retaining sea slug Elysia crispata morphotype clarki.</title>
        <authorList>
            <person name="Eastman K.E."/>
            <person name="Pendleton A.L."/>
            <person name="Shaikh M.A."/>
            <person name="Suttiyut T."/>
            <person name="Ogas R."/>
            <person name="Tomko P."/>
            <person name="Gavelis G."/>
            <person name="Widhalm J.R."/>
            <person name="Wisecaver J.H."/>
        </authorList>
    </citation>
    <scope>NUCLEOTIDE SEQUENCE</scope>
    <source>
        <strain evidence="11">ECLA1</strain>
    </source>
</reference>
<feature type="chain" id="PRO_5041928791" description="Peptidase S1 domain-containing protein" evidence="9">
    <location>
        <begin position="29"/>
        <end position="342"/>
    </location>
</feature>
<evidence type="ECO:0000256" key="9">
    <source>
        <dbReference type="SAM" id="SignalP"/>
    </source>
</evidence>
<comment type="subcellular location">
    <subcellularLocation>
        <location evidence="1">Secreted</location>
    </subcellularLocation>
</comment>
<evidence type="ECO:0000256" key="6">
    <source>
        <dbReference type="ARBA" id="ARBA00022825"/>
    </source>
</evidence>
<dbReference type="EMBL" id="JAWDGP010005530">
    <property type="protein sequence ID" value="KAK3756258.1"/>
    <property type="molecule type" value="Genomic_DNA"/>
</dbReference>
<dbReference type="Gene3D" id="2.40.10.10">
    <property type="entry name" value="Trypsin-like serine proteases"/>
    <property type="match status" value="1"/>
</dbReference>
<keyword evidence="7" id="KW-1015">Disulfide bond</keyword>
<dbReference type="InterPro" id="IPR018114">
    <property type="entry name" value="TRYPSIN_HIS"/>
</dbReference>
<evidence type="ECO:0000256" key="4">
    <source>
        <dbReference type="ARBA" id="ARBA00022729"/>
    </source>
</evidence>
<keyword evidence="3 8" id="KW-0645">Protease</keyword>
<dbReference type="PRINTS" id="PR00722">
    <property type="entry name" value="CHYMOTRYPSIN"/>
</dbReference>
<gene>
    <name evidence="11" type="ORF">RRG08_035318</name>
</gene>
<evidence type="ECO:0000313" key="11">
    <source>
        <dbReference type="EMBL" id="KAK3756258.1"/>
    </source>
</evidence>
<dbReference type="CDD" id="cd00190">
    <property type="entry name" value="Tryp_SPc"/>
    <property type="match status" value="1"/>
</dbReference>
<dbReference type="InterPro" id="IPR001314">
    <property type="entry name" value="Peptidase_S1A"/>
</dbReference>
<keyword evidence="2" id="KW-0964">Secreted</keyword>
<evidence type="ECO:0000259" key="10">
    <source>
        <dbReference type="PROSITE" id="PS50240"/>
    </source>
</evidence>
<keyword evidence="6 8" id="KW-0720">Serine protease</keyword>
<keyword evidence="12" id="KW-1185">Reference proteome</keyword>
<dbReference type="GO" id="GO:0006508">
    <property type="term" value="P:proteolysis"/>
    <property type="evidence" value="ECO:0007669"/>
    <property type="project" value="UniProtKB-KW"/>
</dbReference>
<dbReference type="Proteomes" id="UP001283361">
    <property type="component" value="Unassembled WGS sequence"/>
</dbReference>
<dbReference type="PROSITE" id="PS00134">
    <property type="entry name" value="TRYPSIN_HIS"/>
    <property type="match status" value="1"/>
</dbReference>
<dbReference type="Pfam" id="PF00089">
    <property type="entry name" value="Trypsin"/>
    <property type="match status" value="1"/>
</dbReference>
<evidence type="ECO:0000256" key="7">
    <source>
        <dbReference type="ARBA" id="ARBA00023157"/>
    </source>
</evidence>
<dbReference type="GO" id="GO:0005615">
    <property type="term" value="C:extracellular space"/>
    <property type="evidence" value="ECO:0007669"/>
    <property type="project" value="TreeGrafter"/>
</dbReference>
<dbReference type="GO" id="GO:0004252">
    <property type="term" value="F:serine-type endopeptidase activity"/>
    <property type="evidence" value="ECO:0007669"/>
    <property type="project" value="InterPro"/>
</dbReference>
<dbReference type="InterPro" id="IPR033116">
    <property type="entry name" value="TRYPSIN_SER"/>
</dbReference>
<dbReference type="InterPro" id="IPR043504">
    <property type="entry name" value="Peptidase_S1_PA_chymotrypsin"/>
</dbReference>
<keyword evidence="5 8" id="KW-0378">Hydrolase</keyword>
<dbReference type="PROSITE" id="PS50240">
    <property type="entry name" value="TRYPSIN_DOM"/>
    <property type="match status" value="1"/>
</dbReference>
<dbReference type="FunFam" id="2.40.10.10:FF:000120">
    <property type="entry name" value="Putative serine protease"/>
    <property type="match status" value="1"/>
</dbReference>
<dbReference type="SUPFAM" id="SSF50494">
    <property type="entry name" value="Trypsin-like serine proteases"/>
    <property type="match status" value="1"/>
</dbReference>
<organism evidence="11 12">
    <name type="scientific">Elysia crispata</name>
    <name type="common">lettuce slug</name>
    <dbReference type="NCBI Taxonomy" id="231223"/>
    <lineage>
        <taxon>Eukaryota</taxon>
        <taxon>Metazoa</taxon>
        <taxon>Spiralia</taxon>
        <taxon>Lophotrochozoa</taxon>
        <taxon>Mollusca</taxon>
        <taxon>Gastropoda</taxon>
        <taxon>Heterobranchia</taxon>
        <taxon>Euthyneura</taxon>
        <taxon>Panpulmonata</taxon>
        <taxon>Sacoglossa</taxon>
        <taxon>Placobranchoidea</taxon>
        <taxon>Plakobranchidae</taxon>
        <taxon>Elysia</taxon>
    </lineage>
</organism>
<sequence>MAERSYPYIWLLCIALVSLYSVMPPALGARIRRVVGGDPLAIGAWPWLVSLNFLEKHAYLELQGLNHLCGGTLVAPQWVLTAAHCVHYASGSVHLGQPHNWQAVLGEYNRRVTEDTEQIIGVHSIHVHPGYSLDPNLTKDIALLRLETPATLTDVVQPIDLDTSRDIPPATLCEAAGWGQHTSDAEDKHQYGNGTYVPHVVTVQCVAQETCSSAYNNLWPLIDENVICFNSDHQKDACKGDSGGPLVCRNEQNKLAVTGIVSVGLGCALEDYPGVYTRVANFRQWIMQKINTYDAGQVVYRNIVEYRMTFGKKHKGVVEKVGQNPSFSLAVPHGEFTGTWFS</sequence>
<comment type="caution">
    <text evidence="11">The sequence shown here is derived from an EMBL/GenBank/DDBJ whole genome shotgun (WGS) entry which is preliminary data.</text>
</comment>
<feature type="domain" description="Peptidase S1" evidence="10">
    <location>
        <begin position="34"/>
        <end position="291"/>
    </location>
</feature>
<dbReference type="PROSITE" id="PS00135">
    <property type="entry name" value="TRYPSIN_SER"/>
    <property type="match status" value="1"/>
</dbReference>
<accession>A0AAE0YSG7</accession>
<dbReference type="InterPro" id="IPR009003">
    <property type="entry name" value="Peptidase_S1_PA"/>
</dbReference>
<dbReference type="PANTHER" id="PTHR24264:SF65">
    <property type="entry name" value="SRCR DOMAIN-CONTAINING PROTEIN"/>
    <property type="match status" value="1"/>
</dbReference>
<dbReference type="SMART" id="SM00020">
    <property type="entry name" value="Tryp_SPc"/>
    <property type="match status" value="1"/>
</dbReference>
<evidence type="ECO:0000256" key="2">
    <source>
        <dbReference type="ARBA" id="ARBA00022525"/>
    </source>
</evidence>
<dbReference type="InterPro" id="IPR001254">
    <property type="entry name" value="Trypsin_dom"/>
</dbReference>
<keyword evidence="4 9" id="KW-0732">Signal</keyword>
<name>A0AAE0YSG7_9GAST</name>
<proteinExistence type="predicted"/>
<dbReference type="AlphaFoldDB" id="A0AAE0YSG7"/>